<feature type="domain" description="Cytochrome b5 heme-binding" evidence="4">
    <location>
        <begin position="119"/>
        <end position="200"/>
    </location>
</feature>
<reference evidence="5" key="1">
    <citation type="journal article" date="2021" name="Sci. Rep.">
        <title>Diploid genomic architecture of Nitzschia inconspicua, an elite biomass production diatom.</title>
        <authorList>
            <person name="Oliver A."/>
            <person name="Podell S."/>
            <person name="Pinowska A."/>
            <person name="Traller J.C."/>
            <person name="Smith S.R."/>
            <person name="McClure R."/>
            <person name="Beliaev A."/>
            <person name="Bohutskyi P."/>
            <person name="Hill E.A."/>
            <person name="Rabines A."/>
            <person name="Zheng H."/>
            <person name="Allen L.Z."/>
            <person name="Kuo A."/>
            <person name="Grigoriev I.V."/>
            <person name="Allen A.E."/>
            <person name="Hazlebeck D."/>
            <person name="Allen E.E."/>
        </authorList>
    </citation>
    <scope>NUCLEOTIDE SEQUENCE</scope>
    <source>
        <strain evidence="5">Hildebrandi</strain>
    </source>
</reference>
<evidence type="ECO:0000256" key="3">
    <source>
        <dbReference type="ARBA" id="ARBA00023004"/>
    </source>
</evidence>
<dbReference type="Pfam" id="PF00174">
    <property type="entry name" value="Oxidored_molyb"/>
    <property type="match status" value="1"/>
</dbReference>
<sequence>MSFVSRFQRSTIGLWKTTIPLTSRRRFLDIRPISASTVTSSSSWTHNNDNKSSHPLSGVAAAAAAAVFAMTASFSMTHDSFTAADASKTAINRRWTPTEVAREDFDEMVSEHESTQSKLPVFTADQVAENNGDDGKPIWVSYGGFCYDITEFVQNHPGGSEKILMAAGSALEPYWHIYRQHFASDLPTRLLEHMMIGTLDPADQQKIDEQMDVIYETEKDPFEDEPVRHAQLKVHGDQPLNAETPEHLLTLHYLTPSSIFFKRHHHPVPYLLEDQIENYKLEIDLSAYGKGKQRISLDDLKAMPKTEVVATLQCSGNRRSGFNVFERTSGTTWGQGAVSTAKWGGVRLSELLQNAGIGDPIEAQNKGGMQHVRMYAVDGVMASIGIEKAMNPYGDVIVAYEMNGEELSRDHGYPLRLIVPGYAGIRNVKWLKKIELSSEEAEGPWQRGLNYKVLPPSVHDASEVNLDEIPSVNELSVSSGITSVEPAEGVKSDMGPGDTVEMKVKGWAFSGGGRNIVRVDITGDRAKTWKSATLLDGSTQPYGRAWAWTFWETTVPATVQDDGSIHIYCKAVDFAFNTQPESAKDNWNVRGLVNNSWYKRTIMFSRPNTQQ</sequence>
<gene>
    <name evidence="5" type="ORF">IV203_024358</name>
</gene>
<dbReference type="Proteomes" id="UP000693970">
    <property type="component" value="Unassembled WGS sequence"/>
</dbReference>
<dbReference type="GO" id="GO:0008482">
    <property type="term" value="F:sulfite oxidase activity"/>
    <property type="evidence" value="ECO:0007669"/>
    <property type="project" value="TreeGrafter"/>
</dbReference>
<comment type="caution">
    <text evidence="5">The sequence shown here is derived from an EMBL/GenBank/DDBJ whole genome shotgun (WGS) entry which is preliminary data.</text>
</comment>
<keyword evidence="2" id="KW-0479">Metal-binding</keyword>
<protein>
    <submittedName>
        <fullName evidence="5">Oxidoreductase</fullName>
    </submittedName>
</protein>
<dbReference type="InterPro" id="IPR018506">
    <property type="entry name" value="Cyt_B5_heme-BS"/>
</dbReference>
<dbReference type="OrthoDB" id="10051395at2759"/>
<dbReference type="SMART" id="SM01117">
    <property type="entry name" value="Cyt-b5"/>
    <property type="match status" value="1"/>
</dbReference>
<dbReference type="PANTHER" id="PTHR19372:SF7">
    <property type="entry name" value="SULFITE OXIDASE, MITOCHONDRIAL"/>
    <property type="match status" value="1"/>
</dbReference>
<dbReference type="GO" id="GO:0043546">
    <property type="term" value="F:molybdopterin cofactor binding"/>
    <property type="evidence" value="ECO:0007669"/>
    <property type="project" value="TreeGrafter"/>
</dbReference>
<accession>A0A9K3KCR4</accession>
<keyword evidence="3" id="KW-0408">Iron</keyword>
<proteinExistence type="predicted"/>
<keyword evidence="1" id="KW-0349">Heme</keyword>
<dbReference type="Pfam" id="PF03404">
    <property type="entry name" value="Mo-co_dimer"/>
    <property type="match status" value="1"/>
</dbReference>
<keyword evidence="6" id="KW-1185">Reference proteome</keyword>
<dbReference type="InterPro" id="IPR001199">
    <property type="entry name" value="Cyt_B5-like_heme/steroid-bd"/>
</dbReference>
<organism evidence="5 6">
    <name type="scientific">Nitzschia inconspicua</name>
    <dbReference type="NCBI Taxonomy" id="303405"/>
    <lineage>
        <taxon>Eukaryota</taxon>
        <taxon>Sar</taxon>
        <taxon>Stramenopiles</taxon>
        <taxon>Ochrophyta</taxon>
        <taxon>Bacillariophyta</taxon>
        <taxon>Bacillariophyceae</taxon>
        <taxon>Bacillariophycidae</taxon>
        <taxon>Bacillariales</taxon>
        <taxon>Bacillariaceae</taxon>
        <taxon>Nitzschia</taxon>
    </lineage>
</organism>
<dbReference type="PROSITE" id="PS50255">
    <property type="entry name" value="CYTOCHROME_B5_2"/>
    <property type="match status" value="1"/>
</dbReference>
<dbReference type="GO" id="GO:0005739">
    <property type="term" value="C:mitochondrion"/>
    <property type="evidence" value="ECO:0007669"/>
    <property type="project" value="TreeGrafter"/>
</dbReference>
<dbReference type="AlphaFoldDB" id="A0A9K3KCR4"/>
<name>A0A9K3KCR4_9STRA</name>
<evidence type="ECO:0000313" key="6">
    <source>
        <dbReference type="Proteomes" id="UP000693970"/>
    </source>
</evidence>
<dbReference type="PROSITE" id="PS00191">
    <property type="entry name" value="CYTOCHROME_B5_1"/>
    <property type="match status" value="1"/>
</dbReference>
<dbReference type="InterPro" id="IPR005066">
    <property type="entry name" value="MoCF_OxRdtse_dimer"/>
</dbReference>
<dbReference type="GO" id="GO:0006790">
    <property type="term" value="P:sulfur compound metabolic process"/>
    <property type="evidence" value="ECO:0007669"/>
    <property type="project" value="TreeGrafter"/>
</dbReference>
<reference evidence="5" key="2">
    <citation type="submission" date="2021-04" db="EMBL/GenBank/DDBJ databases">
        <authorList>
            <person name="Podell S."/>
        </authorList>
    </citation>
    <scope>NUCLEOTIDE SEQUENCE</scope>
    <source>
        <strain evidence="5">Hildebrandi</strain>
    </source>
</reference>
<dbReference type="FunFam" id="3.10.120.10:FF:000007">
    <property type="entry name" value="Sulfite oxidase, mitochondrial"/>
    <property type="match status" value="1"/>
</dbReference>
<dbReference type="InterPro" id="IPR000572">
    <property type="entry name" value="OxRdtase_Mopterin-bd_dom"/>
</dbReference>
<evidence type="ECO:0000259" key="4">
    <source>
        <dbReference type="PROSITE" id="PS50255"/>
    </source>
</evidence>
<evidence type="ECO:0000313" key="5">
    <source>
        <dbReference type="EMBL" id="KAG7340815.1"/>
    </source>
</evidence>
<dbReference type="PANTHER" id="PTHR19372">
    <property type="entry name" value="SULFITE REDUCTASE"/>
    <property type="match status" value="1"/>
</dbReference>
<dbReference type="EMBL" id="JAGRRH010000027">
    <property type="protein sequence ID" value="KAG7340815.1"/>
    <property type="molecule type" value="Genomic_DNA"/>
</dbReference>
<evidence type="ECO:0000256" key="2">
    <source>
        <dbReference type="ARBA" id="ARBA00022723"/>
    </source>
</evidence>
<dbReference type="GO" id="GO:0020037">
    <property type="term" value="F:heme binding"/>
    <property type="evidence" value="ECO:0007669"/>
    <property type="project" value="InterPro"/>
</dbReference>
<dbReference type="GO" id="GO:0030151">
    <property type="term" value="F:molybdenum ion binding"/>
    <property type="evidence" value="ECO:0007669"/>
    <property type="project" value="InterPro"/>
</dbReference>
<dbReference type="Pfam" id="PF00173">
    <property type="entry name" value="Cyt-b5"/>
    <property type="match status" value="1"/>
</dbReference>
<evidence type="ECO:0000256" key="1">
    <source>
        <dbReference type="ARBA" id="ARBA00022617"/>
    </source>
</evidence>